<evidence type="ECO:0000313" key="3">
    <source>
        <dbReference type="Proteomes" id="UP000712600"/>
    </source>
</evidence>
<dbReference type="Pfam" id="PF13966">
    <property type="entry name" value="zf-RVT"/>
    <property type="match status" value="1"/>
</dbReference>
<dbReference type="AlphaFoldDB" id="A0A8S9PWY4"/>
<organism evidence="2 3">
    <name type="scientific">Brassica cretica</name>
    <name type="common">Mustard</name>
    <dbReference type="NCBI Taxonomy" id="69181"/>
    <lineage>
        <taxon>Eukaryota</taxon>
        <taxon>Viridiplantae</taxon>
        <taxon>Streptophyta</taxon>
        <taxon>Embryophyta</taxon>
        <taxon>Tracheophyta</taxon>
        <taxon>Spermatophyta</taxon>
        <taxon>Magnoliopsida</taxon>
        <taxon>eudicotyledons</taxon>
        <taxon>Gunneridae</taxon>
        <taxon>Pentapetalae</taxon>
        <taxon>rosids</taxon>
        <taxon>malvids</taxon>
        <taxon>Brassicales</taxon>
        <taxon>Brassicaceae</taxon>
        <taxon>Brassiceae</taxon>
        <taxon>Brassica</taxon>
    </lineage>
</organism>
<dbReference type="InterPro" id="IPR026960">
    <property type="entry name" value="RVT-Znf"/>
</dbReference>
<proteinExistence type="predicted"/>
<feature type="domain" description="Reverse transcriptase zinc-binding" evidence="1">
    <location>
        <begin position="97"/>
        <end position="181"/>
    </location>
</feature>
<protein>
    <recommendedName>
        <fullName evidence="1">Reverse transcriptase zinc-binding domain-containing protein</fullName>
    </recommendedName>
</protein>
<reference evidence="2" key="1">
    <citation type="submission" date="2019-12" db="EMBL/GenBank/DDBJ databases">
        <title>Genome sequencing and annotation of Brassica cretica.</title>
        <authorList>
            <person name="Studholme D.J."/>
            <person name="Sarris P."/>
        </authorList>
    </citation>
    <scope>NUCLEOTIDE SEQUENCE</scope>
    <source>
        <strain evidence="2">PFS-109/04</strain>
        <tissue evidence="2">Leaf</tissue>
    </source>
</reference>
<dbReference type="PANTHER" id="PTHR33116">
    <property type="entry name" value="REVERSE TRANSCRIPTASE ZINC-BINDING DOMAIN-CONTAINING PROTEIN-RELATED-RELATED"/>
    <property type="match status" value="1"/>
</dbReference>
<name>A0A8S9PWY4_BRACR</name>
<dbReference type="EMBL" id="QGKX02001347">
    <property type="protein sequence ID" value="KAF3524171.1"/>
    <property type="molecule type" value="Genomic_DNA"/>
</dbReference>
<comment type="caution">
    <text evidence="2">The sequence shown here is derived from an EMBL/GenBank/DDBJ whole genome shotgun (WGS) entry which is preliminary data.</text>
</comment>
<evidence type="ECO:0000259" key="1">
    <source>
        <dbReference type="Pfam" id="PF13966"/>
    </source>
</evidence>
<sequence length="277" mass="32096">MMCVTSGSNSSKKEQNEQLTVYQLSTVIGPAGPRVLRIMENAMVSDAISGSSWSLPHPRLQQEVELHAYLTTLTLPLTHDKDDVFEWVAGNSPLCVFRSSTTWEVLRPRQEKKDWVDVVWFKGAVPKHCFTMWVTNYDRLPTRSRLAGWGMLVSAECAFCSRFDETRDHLMLTCEYSTQVWKEVLLRCQSPSTLLTNWSDLLSWIRSSPSKKLTLLRKLATQTTIFHLWKQRNNLMYNQTSISPESVFYGIDKDMRNIISVRRVSKHFHSLMAMWLR</sequence>
<gene>
    <name evidence="2" type="ORF">F2Q69_00047061</name>
</gene>
<evidence type="ECO:0000313" key="2">
    <source>
        <dbReference type="EMBL" id="KAF3524171.1"/>
    </source>
</evidence>
<accession>A0A8S9PWY4</accession>
<dbReference type="PANTHER" id="PTHR33116:SF84">
    <property type="entry name" value="RNA-DIRECTED DNA POLYMERASE"/>
    <property type="match status" value="1"/>
</dbReference>
<dbReference type="Proteomes" id="UP000712600">
    <property type="component" value="Unassembled WGS sequence"/>
</dbReference>